<proteinExistence type="predicted"/>
<feature type="domain" description="ShKT" evidence="3">
    <location>
        <begin position="210"/>
        <end position="244"/>
    </location>
</feature>
<accession>A0A4U5LTZ0</accession>
<dbReference type="PANTHER" id="PTHR21724">
    <property type="entry name" value="SHKT DOMAIN-CONTAINING PROTEIN"/>
    <property type="match status" value="1"/>
</dbReference>
<organism evidence="4 5">
    <name type="scientific">Steinernema carpocapsae</name>
    <name type="common">Entomopathogenic nematode</name>
    <dbReference type="NCBI Taxonomy" id="34508"/>
    <lineage>
        <taxon>Eukaryota</taxon>
        <taxon>Metazoa</taxon>
        <taxon>Ecdysozoa</taxon>
        <taxon>Nematoda</taxon>
        <taxon>Chromadorea</taxon>
        <taxon>Rhabditida</taxon>
        <taxon>Tylenchina</taxon>
        <taxon>Panagrolaimomorpha</taxon>
        <taxon>Strongyloidoidea</taxon>
        <taxon>Steinernematidae</taxon>
        <taxon>Steinernema</taxon>
    </lineage>
</organism>
<reference evidence="4 5" key="1">
    <citation type="journal article" date="2015" name="Genome Biol.">
        <title>Comparative genomics of Steinernema reveals deeply conserved gene regulatory networks.</title>
        <authorList>
            <person name="Dillman A.R."/>
            <person name="Macchietto M."/>
            <person name="Porter C.F."/>
            <person name="Rogers A."/>
            <person name="Williams B."/>
            <person name="Antoshechkin I."/>
            <person name="Lee M.M."/>
            <person name="Goodwin Z."/>
            <person name="Lu X."/>
            <person name="Lewis E.E."/>
            <person name="Goodrich-Blair H."/>
            <person name="Stock S.P."/>
            <person name="Adams B.J."/>
            <person name="Sternberg P.W."/>
            <person name="Mortazavi A."/>
        </authorList>
    </citation>
    <scope>NUCLEOTIDE SEQUENCE [LARGE SCALE GENOMIC DNA]</scope>
    <source>
        <strain evidence="4 5">ALL</strain>
    </source>
</reference>
<dbReference type="SMART" id="SM00254">
    <property type="entry name" value="ShKT"/>
    <property type="match status" value="4"/>
</dbReference>
<feature type="domain" description="ShKT" evidence="3">
    <location>
        <begin position="314"/>
        <end position="352"/>
    </location>
</feature>
<dbReference type="Proteomes" id="UP000298663">
    <property type="component" value="Unassembled WGS sequence"/>
</dbReference>
<dbReference type="PANTHER" id="PTHR21724:SF108">
    <property type="entry name" value="SHKT DOMAIN-CONTAINING PROTEIN"/>
    <property type="match status" value="1"/>
</dbReference>
<reference evidence="4 5" key="2">
    <citation type="journal article" date="2019" name="G3 (Bethesda)">
        <title>Hybrid Assembly of the Genome of the Entomopathogenic Nematode Steinernema carpocapsae Identifies the X-Chromosome.</title>
        <authorList>
            <person name="Serra L."/>
            <person name="Macchietto M."/>
            <person name="Macias-Munoz A."/>
            <person name="McGill C.J."/>
            <person name="Rodriguez I.M."/>
            <person name="Rodriguez B."/>
            <person name="Murad R."/>
            <person name="Mortazavi A."/>
        </authorList>
    </citation>
    <scope>NUCLEOTIDE SEQUENCE [LARGE SCALE GENOMIC DNA]</scope>
    <source>
        <strain evidence="4 5">ALL</strain>
    </source>
</reference>
<feature type="disulfide bond" evidence="1">
    <location>
        <begin position="210"/>
        <end position="244"/>
    </location>
</feature>
<feature type="signal peptide" evidence="2">
    <location>
        <begin position="1"/>
        <end position="18"/>
    </location>
</feature>
<dbReference type="AlphaFoldDB" id="A0A4U5LTZ0"/>
<dbReference type="Gene3D" id="1.10.10.1870">
    <property type="entry name" value="ShTK domain-like"/>
    <property type="match status" value="1"/>
</dbReference>
<protein>
    <recommendedName>
        <fullName evidence="3">ShKT domain-containing protein</fullName>
    </recommendedName>
</protein>
<dbReference type="STRING" id="34508.A0A4U5LTZ0"/>
<dbReference type="Gene3D" id="1.10.10.1940">
    <property type="match status" value="2"/>
</dbReference>
<feature type="domain" description="ShKT" evidence="3">
    <location>
        <begin position="262"/>
        <end position="299"/>
    </location>
</feature>
<dbReference type="EMBL" id="AZBU02000012">
    <property type="protein sequence ID" value="TKR59557.1"/>
    <property type="molecule type" value="Genomic_DNA"/>
</dbReference>
<keyword evidence="2" id="KW-0732">Signal</keyword>
<dbReference type="Pfam" id="PF01549">
    <property type="entry name" value="ShK"/>
    <property type="match status" value="4"/>
</dbReference>
<evidence type="ECO:0000256" key="2">
    <source>
        <dbReference type="SAM" id="SignalP"/>
    </source>
</evidence>
<keyword evidence="1" id="KW-1015">Disulfide bond</keyword>
<sequence>MNVKIALLLALALVGLRAEEAPLLPTTTTGLTTTEVTTTAVTTTAGTTTTDAGGPTTTTVAGGPTTTTVAGGPTTTADSVVTKATDAPVKATTQIPKCTDTYGNLDPKAISCENEIPDADCEKFMGGTYVAQPAYRPPACYAYPTKVTKMCSKTCALCCENPNYNCKDDPKWERLCPLWKASCGGFGDQVTGAMASMCPATCGLCAAAACRDVLASCPAMAVLCDCPVNGAIFKQQCARTCGACPGSPNPIPVTVPQPQPGCYDLSSRHVCDENKARGFCTNPNWPHVRQRCAVTCGACAEFSVPNKRVGNANCMDNPRTPCDSFKKQGFCQNTYYTLERRMKACGITCGFC</sequence>
<evidence type="ECO:0000313" key="5">
    <source>
        <dbReference type="Proteomes" id="UP000298663"/>
    </source>
</evidence>
<dbReference type="InterPro" id="IPR003582">
    <property type="entry name" value="ShKT_dom"/>
</dbReference>
<feature type="domain" description="ShKT" evidence="3">
    <location>
        <begin position="166"/>
        <end position="205"/>
    </location>
</feature>
<name>A0A4U5LTZ0_STECR</name>
<dbReference type="PROSITE" id="PS51670">
    <property type="entry name" value="SHKT"/>
    <property type="match status" value="4"/>
</dbReference>
<gene>
    <name evidence="4" type="ORF">L596_029210</name>
</gene>
<feature type="chain" id="PRO_5020626122" description="ShKT domain-containing protein" evidence="2">
    <location>
        <begin position="19"/>
        <end position="352"/>
    </location>
</feature>
<dbReference type="OrthoDB" id="5838062at2759"/>
<keyword evidence="5" id="KW-1185">Reference proteome</keyword>
<evidence type="ECO:0000256" key="1">
    <source>
        <dbReference type="PROSITE-ProRule" id="PRU01005"/>
    </source>
</evidence>
<comment type="caution">
    <text evidence="4">The sequence shown here is derived from an EMBL/GenBank/DDBJ whole genome shotgun (WGS) entry which is preliminary data.</text>
</comment>
<evidence type="ECO:0000259" key="3">
    <source>
        <dbReference type="PROSITE" id="PS51670"/>
    </source>
</evidence>
<evidence type="ECO:0000313" key="4">
    <source>
        <dbReference type="EMBL" id="TKR59557.1"/>
    </source>
</evidence>
<comment type="caution">
    <text evidence="1">Lacks conserved residue(s) required for the propagation of feature annotation.</text>
</comment>